<proteinExistence type="predicted"/>
<dbReference type="EMBL" id="JAAMCP010000012">
    <property type="protein sequence ID" value="NTF39162.1"/>
    <property type="molecule type" value="Genomic_DNA"/>
</dbReference>
<reference evidence="1 4" key="1">
    <citation type="journal article" date="2020" name="Science">
        <title>Unexpected conservation and global transmission of agrobacterial virulence plasmids.</title>
        <authorList>
            <person name="Weisberg A.J."/>
            <person name="Davis E.W. 2nd"/>
            <person name="Tabima J."/>
            <person name="Belcher M.S."/>
            <person name="Miller M."/>
            <person name="Kuo C.H."/>
            <person name="Loper J.E."/>
            <person name="Grunwald N.J."/>
            <person name="Putnam M.L."/>
            <person name="Chang J.H."/>
        </authorList>
    </citation>
    <scope>NUCLEOTIDE SEQUENCE [LARGE SCALE GENOMIC DNA]</scope>
    <source>
        <strain evidence="1 4">A19/93</strain>
    </source>
</reference>
<evidence type="ECO:0000313" key="3">
    <source>
        <dbReference type="Proteomes" id="UP000663912"/>
    </source>
</evidence>
<protein>
    <submittedName>
        <fullName evidence="2">Uncharacterized protein</fullName>
    </submittedName>
</protein>
<evidence type="ECO:0000313" key="2">
    <source>
        <dbReference type="EMBL" id="QTG02811.1"/>
    </source>
</evidence>
<sequence>MKTTNWADKAIAINFKLVSLDEVVPEIALEKTGWKLPVGETTKVKFGIYGGGVLEYSAVAASERELHLDPVANGVSFSPFVKKTVEMIYDYRGSLQIAVGFKGSEANWVAGVLNSSEKYLFKAGLHDCNSTLRKLGPSIFPEALNNSPTSPFVASDKKDTASHQPSEWEFSKREEDWGDTCYAEKKQGDITIGFMKARSHDLEGFVENGFSGSVKTLWKVDSNTPITLEGVVNDYFGWHSFSGLDNDFIDSMESGKKLTITDDKGTVINADLNGALQAFWQFSGCSRTMDQ</sequence>
<evidence type="ECO:0000313" key="4">
    <source>
        <dbReference type="Proteomes" id="UP000822331"/>
    </source>
</evidence>
<gene>
    <name evidence="1" type="ORF">G6L72_20880</name>
    <name evidence="2" type="ORF">G6M88_20785</name>
</gene>
<dbReference type="KEGG" id="arui:G6M88_20785"/>
<dbReference type="Proteomes" id="UP000663912">
    <property type="component" value="Chromosome 2"/>
</dbReference>
<keyword evidence="4" id="KW-1185">Reference proteome</keyword>
<reference evidence="2" key="2">
    <citation type="submission" date="2020-02" db="EMBL/GenBank/DDBJ databases">
        <title>Unexpected conservation and global transmission of agrobacterial virulence plasmids.</title>
        <authorList>
            <person name="Weisberg A.J."/>
            <person name="Davis E.W. II"/>
            <person name="Tabima J.R."/>
            <person name="Belcher M.S."/>
            <person name="Miller M."/>
            <person name="Kuo C.-H."/>
            <person name="Loper J.E."/>
            <person name="Grunwald N.J."/>
            <person name="Putnam M.L."/>
            <person name="Chang J.H."/>
        </authorList>
    </citation>
    <scope>NUCLEOTIDE SEQUENCE</scope>
    <source>
        <strain evidence="2">W2/73</strain>
    </source>
</reference>
<dbReference type="EMBL" id="CP049207">
    <property type="protein sequence ID" value="QTG02811.1"/>
    <property type="molecule type" value="Genomic_DNA"/>
</dbReference>
<dbReference type="RefSeq" id="WP_065699383.1">
    <property type="nucleotide sequence ID" value="NZ_CP049207.1"/>
</dbReference>
<dbReference type="AlphaFoldDB" id="A0AAE7RCG5"/>
<evidence type="ECO:0000313" key="1">
    <source>
        <dbReference type="EMBL" id="NTF39162.1"/>
    </source>
</evidence>
<accession>A0AAE7RCG5</accession>
<dbReference type="Proteomes" id="UP000822331">
    <property type="component" value="Unassembled WGS sequence"/>
</dbReference>
<name>A0AAE7RCG5_9HYPH</name>
<organism evidence="2 3">
    <name type="scientific">Agrobacterium rubi</name>
    <dbReference type="NCBI Taxonomy" id="28099"/>
    <lineage>
        <taxon>Bacteria</taxon>
        <taxon>Pseudomonadati</taxon>
        <taxon>Pseudomonadota</taxon>
        <taxon>Alphaproteobacteria</taxon>
        <taxon>Hyphomicrobiales</taxon>
        <taxon>Rhizobiaceae</taxon>
        <taxon>Rhizobium/Agrobacterium group</taxon>
        <taxon>Agrobacterium</taxon>
    </lineage>
</organism>